<dbReference type="PANTHER" id="PTHR36838:SF1">
    <property type="entry name" value="SLR1864 PROTEIN"/>
    <property type="match status" value="1"/>
</dbReference>
<feature type="transmembrane region" description="Helical" evidence="7">
    <location>
        <begin position="38"/>
        <end position="57"/>
    </location>
</feature>
<dbReference type="GO" id="GO:0016020">
    <property type="term" value="C:membrane"/>
    <property type="evidence" value="ECO:0007669"/>
    <property type="project" value="UniProtKB-SubCell"/>
</dbReference>
<keyword evidence="6 7" id="KW-0472">Membrane</keyword>
<evidence type="ECO:0000256" key="4">
    <source>
        <dbReference type="ARBA" id="ARBA00022692"/>
    </source>
</evidence>
<dbReference type="AlphaFoldDB" id="A0A3S0WP50"/>
<sequence length="315" mass="33026">MLEIAAIITPIFLLIGVGFMAMRLSILSYEQMQGVGRFVLYIALPALLIRAITQNPLEEVFNVTYLLAYGLGSLGVFGLALGYTVMLKKQPLTTGSISALGMSVSNSAFSGYPVAVMIIGPPAANFLALNMLIENLLIIPLALILAEAGSQAGRGVMKSLQKTLKQLAKNPILIGLFIGVLIAITDIHLPKPVTQAIDMLATAAGPAALFAIGGTLYGLKIRGVMGEVSQIVTGKLVIHPLGVLICMWLIADNDALLTAGALLFASAPMASIYPLLGQRYGMGNVAAGTLMAGTLMSFVTISVIVGLMTYFDVLA</sequence>
<name>A0A3S0WP50_9GAMM</name>
<evidence type="ECO:0000313" key="9">
    <source>
        <dbReference type="Proteomes" id="UP000287023"/>
    </source>
</evidence>
<reference evidence="8 9" key="1">
    <citation type="submission" date="2018-12" db="EMBL/GenBank/DDBJ databases">
        <title>three novel Halomonas strain isolated from plants.</title>
        <authorList>
            <person name="Sun C."/>
        </authorList>
    </citation>
    <scope>NUCLEOTIDE SEQUENCE [LARGE SCALE GENOMIC DNA]</scope>
    <source>
        <strain evidence="8 9">JCM 18142</strain>
    </source>
</reference>
<dbReference type="InterPro" id="IPR004776">
    <property type="entry name" value="Mem_transp_PIN-like"/>
</dbReference>
<dbReference type="Pfam" id="PF03547">
    <property type="entry name" value="Mem_trans"/>
    <property type="match status" value="1"/>
</dbReference>
<feature type="transmembrane region" description="Helical" evidence="7">
    <location>
        <begin position="231"/>
        <end position="250"/>
    </location>
</feature>
<feature type="transmembrane region" description="Helical" evidence="7">
    <location>
        <begin position="167"/>
        <end position="187"/>
    </location>
</feature>
<evidence type="ECO:0000256" key="3">
    <source>
        <dbReference type="ARBA" id="ARBA00022475"/>
    </source>
</evidence>
<evidence type="ECO:0000256" key="7">
    <source>
        <dbReference type="SAM" id="Phobius"/>
    </source>
</evidence>
<comment type="caution">
    <text evidence="8">The sequence shown here is derived from an EMBL/GenBank/DDBJ whole genome shotgun (WGS) entry which is preliminary data.</text>
</comment>
<evidence type="ECO:0000256" key="2">
    <source>
        <dbReference type="ARBA" id="ARBA00022448"/>
    </source>
</evidence>
<keyword evidence="4 7" id="KW-0812">Transmembrane</keyword>
<dbReference type="RefSeq" id="WP_127059738.1">
    <property type="nucleotide sequence ID" value="NZ_RZHF01000004.1"/>
</dbReference>
<feature type="transmembrane region" description="Helical" evidence="7">
    <location>
        <begin position="256"/>
        <end position="276"/>
    </location>
</feature>
<keyword evidence="9" id="KW-1185">Reference proteome</keyword>
<dbReference type="OrthoDB" id="9810457at2"/>
<dbReference type="EMBL" id="RZHF01000004">
    <property type="protein sequence ID" value="RUR34286.1"/>
    <property type="molecule type" value="Genomic_DNA"/>
</dbReference>
<feature type="transmembrane region" description="Helical" evidence="7">
    <location>
        <begin position="288"/>
        <end position="311"/>
    </location>
</feature>
<keyword evidence="2" id="KW-0813">Transport</keyword>
<gene>
    <name evidence="8" type="ORF">ELY38_01415</name>
</gene>
<organism evidence="8 9">
    <name type="scientific">Vreelandella nanhaiensis</name>
    <dbReference type="NCBI Taxonomy" id="1258546"/>
    <lineage>
        <taxon>Bacteria</taxon>
        <taxon>Pseudomonadati</taxon>
        <taxon>Pseudomonadota</taxon>
        <taxon>Gammaproteobacteria</taxon>
        <taxon>Oceanospirillales</taxon>
        <taxon>Halomonadaceae</taxon>
        <taxon>Vreelandella</taxon>
    </lineage>
</organism>
<feature type="transmembrane region" description="Helical" evidence="7">
    <location>
        <begin position="6"/>
        <end position="26"/>
    </location>
</feature>
<evidence type="ECO:0000256" key="5">
    <source>
        <dbReference type="ARBA" id="ARBA00022989"/>
    </source>
</evidence>
<protein>
    <submittedName>
        <fullName evidence="8">AEC family transporter</fullName>
    </submittedName>
</protein>
<feature type="transmembrane region" description="Helical" evidence="7">
    <location>
        <begin position="63"/>
        <end position="85"/>
    </location>
</feature>
<accession>A0A3S0WP50</accession>
<feature type="transmembrane region" description="Helical" evidence="7">
    <location>
        <begin position="97"/>
        <end position="120"/>
    </location>
</feature>
<dbReference type="Proteomes" id="UP000287023">
    <property type="component" value="Unassembled WGS sequence"/>
</dbReference>
<evidence type="ECO:0000313" key="8">
    <source>
        <dbReference type="EMBL" id="RUR34286.1"/>
    </source>
</evidence>
<dbReference type="GO" id="GO:0055085">
    <property type="term" value="P:transmembrane transport"/>
    <property type="evidence" value="ECO:0007669"/>
    <property type="project" value="InterPro"/>
</dbReference>
<keyword evidence="5 7" id="KW-1133">Transmembrane helix</keyword>
<comment type="subcellular location">
    <subcellularLocation>
        <location evidence="1">Membrane</location>
        <topology evidence="1">Multi-pass membrane protein</topology>
    </subcellularLocation>
</comment>
<proteinExistence type="predicted"/>
<feature type="transmembrane region" description="Helical" evidence="7">
    <location>
        <begin position="199"/>
        <end position="219"/>
    </location>
</feature>
<evidence type="ECO:0000256" key="1">
    <source>
        <dbReference type="ARBA" id="ARBA00004141"/>
    </source>
</evidence>
<evidence type="ECO:0000256" key="6">
    <source>
        <dbReference type="ARBA" id="ARBA00023136"/>
    </source>
</evidence>
<feature type="transmembrane region" description="Helical" evidence="7">
    <location>
        <begin position="126"/>
        <end position="146"/>
    </location>
</feature>
<keyword evidence="3" id="KW-1003">Cell membrane</keyword>
<dbReference type="PANTHER" id="PTHR36838">
    <property type="entry name" value="AUXIN EFFLUX CARRIER FAMILY PROTEIN"/>
    <property type="match status" value="1"/>
</dbReference>